<keyword evidence="2" id="KW-1185">Reference proteome</keyword>
<evidence type="ECO:0000313" key="1">
    <source>
        <dbReference type="EMBL" id="MEU8136967.1"/>
    </source>
</evidence>
<dbReference type="PANTHER" id="PTHR36221">
    <property type="entry name" value="DUF742 DOMAIN-CONTAINING PROTEIN"/>
    <property type="match status" value="1"/>
</dbReference>
<name>A0ABV3DMJ0_9ACTN</name>
<reference evidence="1 2" key="1">
    <citation type="submission" date="2024-06" db="EMBL/GenBank/DDBJ databases">
        <title>The Natural Products Discovery Center: Release of the First 8490 Sequenced Strains for Exploring Actinobacteria Biosynthetic Diversity.</title>
        <authorList>
            <person name="Kalkreuter E."/>
            <person name="Kautsar S.A."/>
            <person name="Yang D."/>
            <person name="Bader C.D."/>
            <person name="Teijaro C.N."/>
            <person name="Fluegel L."/>
            <person name="Davis C.M."/>
            <person name="Simpson J.R."/>
            <person name="Lauterbach L."/>
            <person name="Steele A.D."/>
            <person name="Gui C."/>
            <person name="Meng S."/>
            <person name="Li G."/>
            <person name="Viehrig K."/>
            <person name="Ye F."/>
            <person name="Su P."/>
            <person name="Kiefer A.F."/>
            <person name="Nichols A."/>
            <person name="Cepeda A.J."/>
            <person name="Yan W."/>
            <person name="Fan B."/>
            <person name="Jiang Y."/>
            <person name="Adhikari A."/>
            <person name="Zheng C.-J."/>
            <person name="Schuster L."/>
            <person name="Cowan T.M."/>
            <person name="Smanski M.J."/>
            <person name="Chevrette M.G."/>
            <person name="De Carvalho L.P.S."/>
            <person name="Shen B."/>
        </authorList>
    </citation>
    <scope>NUCLEOTIDE SEQUENCE [LARGE SCALE GENOMIC DNA]</scope>
    <source>
        <strain evidence="1 2">NPDC048946</strain>
    </source>
</reference>
<dbReference type="PANTHER" id="PTHR36221:SF1">
    <property type="entry name" value="DUF742 DOMAIN-CONTAINING PROTEIN"/>
    <property type="match status" value="1"/>
</dbReference>
<proteinExistence type="predicted"/>
<comment type="caution">
    <text evidence="1">The sequence shown here is derived from an EMBL/GenBank/DDBJ whole genome shotgun (WGS) entry which is preliminary data.</text>
</comment>
<evidence type="ECO:0000313" key="2">
    <source>
        <dbReference type="Proteomes" id="UP001551482"/>
    </source>
</evidence>
<accession>A0ABV3DMJ0</accession>
<dbReference type="Pfam" id="PF05331">
    <property type="entry name" value="DUF742"/>
    <property type="match status" value="1"/>
</dbReference>
<dbReference type="InterPro" id="IPR007995">
    <property type="entry name" value="DUF742"/>
</dbReference>
<dbReference type="EMBL" id="JBEZFP010000076">
    <property type="protein sequence ID" value="MEU8136967.1"/>
    <property type="molecule type" value="Genomic_DNA"/>
</dbReference>
<sequence length="134" mass="14060">MAADDGGRGGLGGRTGRVRPYALTRGRTSYSEVLFVETLVTSLDCEPGTESGAESPLDVGRDDMPEVRAIIVLCRGVRSVAEVSALLGLPLGVVRVLISDLAAQGRISVYQTAGEAGPPDRALLERLLGGLRRL</sequence>
<organism evidence="1 2">
    <name type="scientific">Streptodolium elevatio</name>
    <dbReference type="NCBI Taxonomy" id="3157996"/>
    <lineage>
        <taxon>Bacteria</taxon>
        <taxon>Bacillati</taxon>
        <taxon>Actinomycetota</taxon>
        <taxon>Actinomycetes</taxon>
        <taxon>Kitasatosporales</taxon>
        <taxon>Streptomycetaceae</taxon>
        <taxon>Streptodolium</taxon>
    </lineage>
</organism>
<gene>
    <name evidence="1" type="ORF">AB0C36_26070</name>
</gene>
<protein>
    <submittedName>
        <fullName evidence="1">DUF742 domain-containing protein</fullName>
    </submittedName>
</protein>
<dbReference type="Proteomes" id="UP001551482">
    <property type="component" value="Unassembled WGS sequence"/>
</dbReference>
<dbReference type="RefSeq" id="WP_358358131.1">
    <property type="nucleotide sequence ID" value="NZ_JBEZFP010000076.1"/>
</dbReference>